<dbReference type="EMBL" id="AP023367">
    <property type="protein sequence ID" value="BCJ94670.1"/>
    <property type="molecule type" value="Genomic_DNA"/>
</dbReference>
<name>A0A6S6R5H4_9FIRM</name>
<dbReference type="Pfam" id="PF01476">
    <property type="entry name" value="LysM"/>
    <property type="match status" value="1"/>
</dbReference>
<gene>
    <name evidence="1" type="ORF">acsn021_22390</name>
</gene>
<dbReference type="CDD" id="cd00118">
    <property type="entry name" value="LysM"/>
    <property type="match status" value="1"/>
</dbReference>
<proteinExistence type="predicted"/>
<dbReference type="KEGG" id="acel:acsn021_22390"/>
<reference evidence="1 2" key="1">
    <citation type="journal article" date="2016" name="Int. J. Syst. Evol. Microbiol.">
        <title>Descriptions of Anaerotaenia torta gen. nov., sp. nov. and Anaerocolumna cellulosilytica gen. nov., sp. nov. isolated from a methanogenic reactor of cattle waste.</title>
        <authorList>
            <person name="Uek A."/>
            <person name="Ohtaki Y."/>
            <person name="Kaku N."/>
            <person name="Ueki K."/>
        </authorList>
    </citation>
    <scope>NUCLEOTIDE SEQUENCE [LARGE SCALE GENOMIC DNA]</scope>
    <source>
        <strain evidence="1 2">SN021</strain>
    </source>
</reference>
<accession>A0A6S6R5H4</accession>
<dbReference type="SUPFAM" id="SSF54106">
    <property type="entry name" value="LysM domain"/>
    <property type="match status" value="1"/>
</dbReference>
<protein>
    <submittedName>
        <fullName evidence="1">Uncharacterized protein</fullName>
    </submittedName>
</protein>
<dbReference type="Proteomes" id="UP000515561">
    <property type="component" value="Chromosome"/>
</dbReference>
<evidence type="ECO:0000313" key="1">
    <source>
        <dbReference type="EMBL" id="BCJ94670.1"/>
    </source>
</evidence>
<evidence type="ECO:0000313" key="2">
    <source>
        <dbReference type="Proteomes" id="UP000515561"/>
    </source>
</evidence>
<organism evidence="1 2">
    <name type="scientific">Anaerocolumna cellulosilytica</name>
    <dbReference type="NCBI Taxonomy" id="433286"/>
    <lineage>
        <taxon>Bacteria</taxon>
        <taxon>Bacillati</taxon>
        <taxon>Bacillota</taxon>
        <taxon>Clostridia</taxon>
        <taxon>Lachnospirales</taxon>
        <taxon>Lachnospiraceae</taxon>
        <taxon>Anaerocolumna</taxon>
    </lineage>
</organism>
<dbReference type="AlphaFoldDB" id="A0A6S6R5H4"/>
<dbReference type="Gene3D" id="3.10.350.10">
    <property type="entry name" value="LysM domain"/>
    <property type="match status" value="1"/>
</dbReference>
<dbReference type="RefSeq" id="WP_184089479.1">
    <property type="nucleotide sequence ID" value="NZ_AP023367.1"/>
</dbReference>
<dbReference type="InterPro" id="IPR036779">
    <property type="entry name" value="LysM_dom_sf"/>
</dbReference>
<dbReference type="InterPro" id="IPR018392">
    <property type="entry name" value="LysM"/>
</dbReference>
<sequence>MMNLKKLIRTNQSVKKFYNMIKKNSFIISLCSLILLVLFISFSVISTTVTAEKSFNKVKLVTCVKIEKGESLWSIASRYISEEYKDMESYIKEIKKSNGLTSDVIHEGNYITIPYYTARR</sequence>
<keyword evidence="2" id="KW-1185">Reference proteome</keyword>